<keyword evidence="1" id="KW-1133">Transmembrane helix</keyword>
<dbReference type="RefSeq" id="WP_379930787.1">
    <property type="nucleotide sequence ID" value="NZ_JBHUMM010000043.1"/>
</dbReference>
<proteinExistence type="predicted"/>
<evidence type="ECO:0000313" key="2">
    <source>
        <dbReference type="EMBL" id="MFD2673225.1"/>
    </source>
</evidence>
<evidence type="ECO:0000256" key="1">
    <source>
        <dbReference type="SAM" id="Phobius"/>
    </source>
</evidence>
<feature type="transmembrane region" description="Helical" evidence="1">
    <location>
        <begin position="129"/>
        <end position="146"/>
    </location>
</feature>
<sequence length="158" mass="18636">MSLVVFFTLAWLAVFYLYGLNKHWTVIENTFIFLLVLVLHINFTWIAGEELKWFTVTEHPMTYAAYLIQRTILIPTVFVIVLNWIASASSWSRKLWTIAGSLLLLLVIQWISTAYELLRYEQWNTGYDLLYLVLLMSLVMILHRGYQTWIPKETEGIK</sequence>
<gene>
    <name evidence="2" type="ORF">ACFSUC_16755</name>
</gene>
<dbReference type="Proteomes" id="UP001597497">
    <property type="component" value="Unassembled WGS sequence"/>
</dbReference>
<accession>A0ABW5RDS6</accession>
<protein>
    <submittedName>
        <fullName evidence="2">Uncharacterized protein</fullName>
    </submittedName>
</protein>
<feature type="transmembrane region" description="Helical" evidence="1">
    <location>
        <begin position="67"/>
        <end position="86"/>
    </location>
</feature>
<feature type="transmembrane region" description="Helical" evidence="1">
    <location>
        <begin position="29"/>
        <end position="47"/>
    </location>
</feature>
<evidence type="ECO:0000313" key="3">
    <source>
        <dbReference type="Proteomes" id="UP001597497"/>
    </source>
</evidence>
<reference evidence="3" key="1">
    <citation type="journal article" date="2019" name="Int. J. Syst. Evol. Microbiol.">
        <title>The Global Catalogue of Microorganisms (GCM) 10K type strain sequencing project: providing services to taxonomists for standard genome sequencing and annotation.</title>
        <authorList>
            <consortium name="The Broad Institute Genomics Platform"/>
            <consortium name="The Broad Institute Genome Sequencing Center for Infectious Disease"/>
            <person name="Wu L."/>
            <person name="Ma J."/>
        </authorList>
    </citation>
    <scope>NUCLEOTIDE SEQUENCE [LARGE SCALE GENOMIC DNA]</scope>
    <source>
        <strain evidence="3">KCTC 33676</strain>
    </source>
</reference>
<keyword evidence="1" id="KW-0472">Membrane</keyword>
<organism evidence="2 3">
    <name type="scientific">Marinicrinis sediminis</name>
    <dbReference type="NCBI Taxonomy" id="1652465"/>
    <lineage>
        <taxon>Bacteria</taxon>
        <taxon>Bacillati</taxon>
        <taxon>Bacillota</taxon>
        <taxon>Bacilli</taxon>
        <taxon>Bacillales</taxon>
        <taxon>Paenibacillaceae</taxon>
    </lineage>
</organism>
<comment type="caution">
    <text evidence="2">The sequence shown here is derived from an EMBL/GenBank/DDBJ whole genome shotgun (WGS) entry which is preliminary data.</text>
</comment>
<feature type="transmembrane region" description="Helical" evidence="1">
    <location>
        <begin position="98"/>
        <end position="117"/>
    </location>
</feature>
<keyword evidence="1" id="KW-0812">Transmembrane</keyword>
<name>A0ABW5RDS6_9BACL</name>
<dbReference type="EMBL" id="JBHUMM010000043">
    <property type="protein sequence ID" value="MFD2673225.1"/>
    <property type="molecule type" value="Genomic_DNA"/>
</dbReference>
<keyword evidence="3" id="KW-1185">Reference proteome</keyword>